<dbReference type="Gene3D" id="2.60.120.1440">
    <property type="match status" value="1"/>
</dbReference>
<dbReference type="RefSeq" id="WP_129654587.1">
    <property type="nucleotide sequence ID" value="NZ_ML142911.1"/>
</dbReference>
<evidence type="ECO:0000259" key="2">
    <source>
        <dbReference type="Pfam" id="PF16344"/>
    </source>
</evidence>
<protein>
    <recommendedName>
        <fullName evidence="5">DUF4974 domain-containing protein</fullName>
    </recommendedName>
</protein>
<evidence type="ECO:0000259" key="1">
    <source>
        <dbReference type="Pfam" id="PF04773"/>
    </source>
</evidence>
<dbReference type="AlphaFoldDB" id="A0A444VJQ5"/>
<dbReference type="InterPro" id="IPR032508">
    <property type="entry name" value="FecR_C"/>
</dbReference>
<dbReference type="PANTHER" id="PTHR30273">
    <property type="entry name" value="PERIPLASMIC SIGNAL SENSOR AND SIGMA FACTOR ACTIVATOR FECR-RELATED"/>
    <property type="match status" value="1"/>
</dbReference>
<dbReference type="Gene3D" id="3.55.50.30">
    <property type="match status" value="1"/>
</dbReference>
<dbReference type="PANTHER" id="PTHR30273:SF2">
    <property type="entry name" value="PROTEIN FECR"/>
    <property type="match status" value="1"/>
</dbReference>
<feature type="domain" description="Protein FecR C-terminal" evidence="2">
    <location>
        <begin position="313"/>
        <end position="381"/>
    </location>
</feature>
<evidence type="ECO:0000313" key="3">
    <source>
        <dbReference type="EMBL" id="RYC50991.1"/>
    </source>
</evidence>
<dbReference type="FunFam" id="2.60.120.1440:FF:000001">
    <property type="entry name" value="Putative anti-sigma factor"/>
    <property type="match status" value="1"/>
</dbReference>
<reference evidence="3 4" key="1">
    <citation type="submission" date="2014-04" db="EMBL/GenBank/DDBJ databases">
        <title>Whole genome of Muricauda olearia.</title>
        <authorList>
            <person name="Zhang X.-H."/>
            <person name="Tang K."/>
        </authorList>
    </citation>
    <scope>NUCLEOTIDE SEQUENCE [LARGE SCALE GENOMIC DNA]</scope>
    <source>
        <strain evidence="3 4">Th120</strain>
    </source>
</reference>
<accession>A0A444VJQ5</accession>
<feature type="domain" description="FecR protein" evidence="1">
    <location>
        <begin position="173"/>
        <end position="266"/>
    </location>
</feature>
<dbReference type="Pfam" id="PF16344">
    <property type="entry name" value="FecR_C"/>
    <property type="match status" value="1"/>
</dbReference>
<organism evidence="3 4">
    <name type="scientific">Flagellimonas olearia</name>
    <dbReference type="NCBI Taxonomy" id="552546"/>
    <lineage>
        <taxon>Bacteria</taxon>
        <taxon>Pseudomonadati</taxon>
        <taxon>Bacteroidota</taxon>
        <taxon>Flavobacteriia</taxon>
        <taxon>Flavobacteriales</taxon>
        <taxon>Flavobacteriaceae</taxon>
        <taxon>Flagellimonas</taxon>
    </lineage>
</organism>
<name>A0A444VJQ5_9FLAO</name>
<dbReference type="InterPro" id="IPR006860">
    <property type="entry name" value="FecR"/>
</dbReference>
<dbReference type="EMBL" id="JJMP01000007">
    <property type="protein sequence ID" value="RYC50991.1"/>
    <property type="molecule type" value="Genomic_DNA"/>
</dbReference>
<evidence type="ECO:0000313" key="4">
    <source>
        <dbReference type="Proteomes" id="UP000290261"/>
    </source>
</evidence>
<dbReference type="Pfam" id="PF04773">
    <property type="entry name" value="FecR"/>
    <property type="match status" value="1"/>
</dbReference>
<dbReference type="Proteomes" id="UP000290261">
    <property type="component" value="Unassembled WGS sequence"/>
</dbReference>
<evidence type="ECO:0008006" key="5">
    <source>
        <dbReference type="Google" id="ProtNLM"/>
    </source>
</evidence>
<dbReference type="GO" id="GO:0016989">
    <property type="term" value="F:sigma factor antagonist activity"/>
    <property type="evidence" value="ECO:0007669"/>
    <property type="project" value="TreeGrafter"/>
</dbReference>
<gene>
    <name evidence="3" type="ORF">DN53_15240</name>
</gene>
<comment type="caution">
    <text evidence="3">The sequence shown here is derived from an EMBL/GenBank/DDBJ whole genome shotgun (WGS) entry which is preliminary data.</text>
</comment>
<keyword evidence="4" id="KW-1185">Reference proteome</keyword>
<sequence length="382" mass="43714">MDKKNFLSLLERYQDGTTTPEEEQMLLNYLDSFQNEHDDEWPSALGNSEALKRDILDGILQNMGKEKSKNRLPKRFPSQKFLKYAAGIAILLGSTYLFFEIDDHKKANLPLLQPENSIVLKLDNGSTDVISENDRKNITDSQGNVVGVQTGNTITYAQEKKEQKELVYNELTVPLGKRFDLVLSDGTSVKLNAGSTIKYPIQFIEGHNREVEIWGEAFFDVTRDENHPFLVTANNVQVEVLGTKFNVSSYPEDDDISTVLVEGSVQLTNKDKSNLDDSFVIVPNQKASWDKNSEKMTIEEVETDIYTSWTSGRIIFKNIPFKNIRKKLERRYNVTIINNNQALDEKFYNASFDIETIEQVMKAFKENYSIDYSITDNQIIIN</sequence>
<proteinExistence type="predicted"/>
<dbReference type="InterPro" id="IPR012373">
    <property type="entry name" value="Ferrdict_sens_TM"/>
</dbReference>